<protein>
    <submittedName>
        <fullName evidence="2">Uncharacterized protein</fullName>
    </submittedName>
</protein>
<accession>A0ABP0T3F7</accession>
<name>A0ABP0T3F7_RICHE</name>
<keyword evidence="3" id="KW-1185">Reference proteome</keyword>
<dbReference type="Proteomes" id="UP001642485">
    <property type="component" value="Chromosome"/>
</dbReference>
<evidence type="ECO:0000313" key="2">
    <source>
        <dbReference type="EMBL" id="CAK9120148.1"/>
    </source>
</evidence>
<proteinExistence type="predicted"/>
<feature type="compositionally biased region" description="Low complexity" evidence="1">
    <location>
        <begin position="13"/>
        <end position="24"/>
    </location>
</feature>
<dbReference type="EMBL" id="OZ018776">
    <property type="protein sequence ID" value="CAK9120148.1"/>
    <property type="molecule type" value="Genomic_DNA"/>
</dbReference>
<feature type="region of interest" description="Disordered" evidence="1">
    <location>
        <begin position="1"/>
        <end position="26"/>
    </location>
</feature>
<gene>
    <name evidence="2" type="ORF">OB144RH_01915</name>
</gene>
<evidence type="ECO:0000256" key="1">
    <source>
        <dbReference type="SAM" id="MobiDB-lite"/>
    </source>
</evidence>
<sequence length="49" mass="4615">MGGAGSNGGVTNGGSSPYGNSGNPTATGVAPANKIVTVWEAVPIAVCLL</sequence>
<evidence type="ECO:0000313" key="3">
    <source>
        <dbReference type="Proteomes" id="UP001642485"/>
    </source>
</evidence>
<feature type="compositionally biased region" description="Gly residues" evidence="1">
    <location>
        <begin position="1"/>
        <end position="12"/>
    </location>
</feature>
<organism evidence="2 3">
    <name type="scientific">Rickettsia helvetica</name>
    <dbReference type="NCBI Taxonomy" id="35789"/>
    <lineage>
        <taxon>Bacteria</taxon>
        <taxon>Pseudomonadati</taxon>
        <taxon>Pseudomonadota</taxon>
        <taxon>Alphaproteobacteria</taxon>
        <taxon>Rickettsiales</taxon>
        <taxon>Rickettsiaceae</taxon>
        <taxon>Rickettsieae</taxon>
        <taxon>Rickettsia</taxon>
        <taxon>spotted fever group</taxon>
    </lineage>
</organism>
<reference evidence="2 3" key="1">
    <citation type="submission" date="2024-02" db="EMBL/GenBank/DDBJ databases">
        <authorList>
            <person name="Nijsse B."/>
            <person name="Sprong H."/>
        </authorList>
    </citation>
    <scope>NUCLEOTIDE SEQUENCE [LARGE SCALE GENOMIC DNA]</scope>
    <source>
        <strain evidence="2">OB144</strain>
    </source>
</reference>